<evidence type="ECO:0000313" key="7">
    <source>
        <dbReference type="Proteomes" id="UP000005695"/>
    </source>
</evidence>
<keyword evidence="7" id="KW-1185">Reference proteome</keyword>
<reference evidence="6" key="2">
    <citation type="submission" date="2006-05" db="EMBL/GenBank/DDBJ databases">
        <title>Sequencing of the draft genome and assembly of Desulfuromonas acetoxidans DSM 684.</title>
        <authorList>
            <consortium name="US DOE Joint Genome Institute (JGI-PGF)"/>
            <person name="Copeland A."/>
            <person name="Lucas S."/>
            <person name="Lapidus A."/>
            <person name="Barry K."/>
            <person name="Detter J.C."/>
            <person name="Glavina del Rio T."/>
            <person name="Hammon N."/>
            <person name="Israni S."/>
            <person name="Dalin E."/>
            <person name="Tice H."/>
            <person name="Bruce D."/>
            <person name="Pitluck S."/>
            <person name="Richardson P."/>
        </authorList>
    </citation>
    <scope>NUCLEOTIDE SEQUENCE [LARGE SCALE GENOMIC DNA]</scope>
    <source>
        <strain evidence="6">DSM 684</strain>
    </source>
</reference>
<dbReference type="InterPro" id="IPR050708">
    <property type="entry name" value="T6SS_VgrG/RHS"/>
</dbReference>
<feature type="domain" description="Teneurin-like YD-shell" evidence="5">
    <location>
        <begin position="455"/>
        <end position="636"/>
    </location>
</feature>
<keyword evidence="2" id="KW-0472">Membrane</keyword>
<keyword evidence="2" id="KW-1133">Transmembrane helix</keyword>
<dbReference type="PRINTS" id="PR00394">
    <property type="entry name" value="RHSPROTEIN"/>
</dbReference>
<dbReference type="NCBIfam" id="TIGR01643">
    <property type="entry name" value="YD_repeat_2x"/>
    <property type="match status" value="13"/>
</dbReference>
<dbReference type="RefSeq" id="WP_005998531.1">
    <property type="nucleotide sequence ID" value="NZ_AAEW02000004.1"/>
</dbReference>
<dbReference type="InterPro" id="IPR001826">
    <property type="entry name" value="RHS"/>
</dbReference>
<evidence type="ECO:0000256" key="1">
    <source>
        <dbReference type="ARBA" id="ARBA00022737"/>
    </source>
</evidence>
<dbReference type="Pfam" id="PF05593">
    <property type="entry name" value="RHS_repeat"/>
    <property type="match status" value="4"/>
</dbReference>
<feature type="domain" description="RHS protein conserved region" evidence="4">
    <location>
        <begin position="1276"/>
        <end position="1306"/>
    </location>
</feature>
<protein>
    <submittedName>
        <fullName evidence="6">YD repeat</fullName>
    </submittedName>
</protein>
<comment type="caution">
    <text evidence="6">The sequence shown here is derived from an EMBL/GenBank/DDBJ whole genome shotgun (WGS) entry which is preliminary data.</text>
</comment>
<sequence>MPVLRYFLCTVLLVLIFSAQVLAVDCSTGGGISTIGVEYVPDTCPPYGDNEVTHFVDTMLTCSGGEVTLYAHYGDSLNTPAAIASYAASNNYRVMWNKDNGHIVMVHRYFRGTIDGVSMTSVPSGTINTEGFDQIFMPNAFPDADGNGNPDCADSGDAPEVEKEPEPVIGACEVGNRSFGSQVNVASGNLSLTQSLFSEAETGLPGGLYFSWNSLGNGWQLNQDVHYEPTWAPAPGIAYTCTQSVSSWTAILSSDKNNDNGVVYPVKWTETGTDLMVGSCSIADAPYIRVRQADGGYLYFSDTSSGSDLASVNGSYATWSDEDHSVTYRNGTQLTFNDDGKILERRDRNGLVAQYSYIDDQLQSITDRFGRTTVFSHDGDGHVSTITAPDGRSVSLTYSGEHVASMTTSDGRTWSYTYSDGRLTQISDPAGNEKSYAYDSSGRVVQGTTPDGTRTISYDDSTNESVITDRDGSQTIHGYDADQRTPIYTIDAQGGETLYTYNSRNQLTSTSDQELRSRTSTYSTQGDLVTETDAAGITTSYTYNSNGDVTAVTDAMGNTTQIAYDANGNPITVTLANGLQIINTYNSLGQLVSRQDVNGGVTGYTYDANGFPAQVIAPDGSVTTYSFDNGGRLLTETDAGGYVTSYTYDNAGRLAGKTMPGGDTTSYGYNVLGHLTSVLHPDGTTTSLTYDHAGRLLSLIDGAGRSTHYQYNNLGQRTVSTDGNSNSTDYTSNFMDQLTRITDPLGTVTDLVYQDDGLSLAEVIDGRGNSLTYSYDSAGRLIQTNQHGVITSYTYNSLGQLATRTDARAIVTEYSYDSLGRLTQLHFPADSSQDVLYGYDAGTWGGGQLTSMQDAGGSHSYAYDSLGRLVSHTYTLQNTAYATGYSYDATGNLVTLSYPGGFAVTTSYDGNHRPLSIQAELGDQTLDILTQIGYDTNGRPVQWQHGNGLLTSAGYDGGGLLQNLTLSSHLAEEYSRDGTGQLTALTRTVPTTGQDIYQYDVVGQLISADKNSILRTYSYDPVGNRLTLNEDGEIDTSTLATDSNQLLAVSGVNAESRLYDIQGNSLQLSTPQFDDLQLTYNQSGRLKTLSNSGTVSDYLYDGNNLRVVKDSDGVVTHYHYDLQGRLLAETDSDGTLRRAVVWYGDTPAALIDIEQSGPTFYTCTTTESLTGAAGPGMTLDTVTHTVVIEDGDYAGTYAISDENWQVYSSGIVFIWSGESFRLEGGFAPDYELPTRSGALFVYQEDDEGNSQVIDVYKLWKESESGGSTIATPYQVHTDQIGAPILLTDATGTAVWSAQYAPFGQATINNDVDGDGTEVVCNLRFPGQYFDAESGLHYNWHRYYEPRSGRYITLDPIGLAGGINLYAYANRNPVNVVDPTGEIGIAGAAAIITTALTSVVVYITVDCIDKCSKKFPCNDLENPDHARNLEKCADNCLKFLKFLGFNTKSGLLSKAARKVGGEVGEAVGK</sequence>
<feature type="signal peptide" evidence="3">
    <location>
        <begin position="1"/>
        <end position="23"/>
    </location>
</feature>
<dbReference type="Proteomes" id="UP000005695">
    <property type="component" value="Unassembled WGS sequence"/>
</dbReference>
<dbReference type="OrthoDB" id="9757552at2"/>
<dbReference type="PANTHER" id="PTHR32305:SF15">
    <property type="entry name" value="PROTEIN RHSA-RELATED"/>
    <property type="match status" value="1"/>
</dbReference>
<proteinExistence type="predicted"/>
<accession>Q1K295</accession>
<dbReference type="Gene3D" id="2.180.10.10">
    <property type="entry name" value="RHS repeat-associated core"/>
    <property type="match status" value="4"/>
</dbReference>
<dbReference type="InterPro" id="IPR022385">
    <property type="entry name" value="Rhs_assc_core"/>
</dbReference>
<feature type="transmembrane region" description="Helical" evidence="2">
    <location>
        <begin position="1382"/>
        <end position="1404"/>
    </location>
</feature>
<feature type="chain" id="PRO_5004192698" evidence="3">
    <location>
        <begin position="24"/>
        <end position="1468"/>
    </location>
</feature>
<evidence type="ECO:0000256" key="2">
    <source>
        <dbReference type="SAM" id="Phobius"/>
    </source>
</evidence>
<dbReference type="InterPro" id="IPR006530">
    <property type="entry name" value="YD"/>
</dbReference>
<dbReference type="InterPro" id="IPR031325">
    <property type="entry name" value="RHS_repeat"/>
</dbReference>
<dbReference type="EMBL" id="AAEW02000004">
    <property type="protein sequence ID" value="EAT16544.1"/>
    <property type="molecule type" value="Genomic_DNA"/>
</dbReference>
<evidence type="ECO:0000313" key="6">
    <source>
        <dbReference type="EMBL" id="EAT16544.1"/>
    </source>
</evidence>
<dbReference type="Pfam" id="PF25023">
    <property type="entry name" value="TEN_YD-shell"/>
    <property type="match status" value="3"/>
</dbReference>
<keyword evidence="3" id="KW-0732">Signal</keyword>
<dbReference type="SUPFAM" id="SSF50960">
    <property type="entry name" value="TolB, C-terminal domain"/>
    <property type="match status" value="1"/>
</dbReference>
<name>Q1K295_DESA6</name>
<feature type="domain" description="Teneurin-like YD-shell" evidence="5">
    <location>
        <begin position="768"/>
        <end position="840"/>
    </location>
</feature>
<reference evidence="6" key="1">
    <citation type="submission" date="2006-05" db="EMBL/GenBank/DDBJ databases">
        <title>Annotation of the draft genome assembly of Desulfuromonas acetoxidans DSM 684.</title>
        <authorList>
            <consortium name="US DOE Joint Genome Institute (JGI-ORNL)"/>
            <person name="Larimer F."/>
            <person name="Land M."/>
            <person name="Hauser L."/>
        </authorList>
    </citation>
    <scope>NUCLEOTIDE SEQUENCE [LARGE SCALE GENOMIC DNA]</scope>
    <source>
        <strain evidence="6">DSM 684</strain>
    </source>
</reference>
<evidence type="ECO:0000259" key="5">
    <source>
        <dbReference type="Pfam" id="PF25023"/>
    </source>
</evidence>
<gene>
    <name evidence="6" type="ORF">Dace_2639</name>
</gene>
<dbReference type="PANTHER" id="PTHR32305">
    <property type="match status" value="1"/>
</dbReference>
<keyword evidence="2" id="KW-0812">Transmembrane</keyword>
<evidence type="ECO:0000259" key="4">
    <source>
        <dbReference type="Pfam" id="PF03527"/>
    </source>
</evidence>
<dbReference type="SUPFAM" id="SSF69304">
    <property type="entry name" value="Tricorn protease N-terminal domain"/>
    <property type="match status" value="1"/>
</dbReference>
<feature type="domain" description="Teneurin-like YD-shell" evidence="5">
    <location>
        <begin position="997"/>
        <end position="1164"/>
    </location>
</feature>
<dbReference type="Pfam" id="PF03527">
    <property type="entry name" value="RHS"/>
    <property type="match status" value="1"/>
</dbReference>
<keyword evidence="1" id="KW-0677">Repeat</keyword>
<evidence type="ECO:0000256" key="3">
    <source>
        <dbReference type="SAM" id="SignalP"/>
    </source>
</evidence>
<dbReference type="InterPro" id="IPR056823">
    <property type="entry name" value="TEN-like_YD-shell"/>
</dbReference>
<dbReference type="NCBIfam" id="TIGR03696">
    <property type="entry name" value="Rhs_assc_core"/>
    <property type="match status" value="1"/>
</dbReference>
<organism evidence="6 7">
    <name type="scientific">Desulfuromonas acetoxidans (strain DSM 684 / 11070)</name>
    <dbReference type="NCBI Taxonomy" id="281689"/>
    <lineage>
        <taxon>Bacteria</taxon>
        <taxon>Pseudomonadati</taxon>
        <taxon>Thermodesulfobacteriota</taxon>
        <taxon>Desulfuromonadia</taxon>
        <taxon>Desulfuromonadales</taxon>
        <taxon>Desulfuromonadaceae</taxon>
        <taxon>Desulfuromonas</taxon>
    </lineage>
</organism>